<reference evidence="4 5" key="1">
    <citation type="submission" date="2015-09" db="EMBL/GenBank/DDBJ databases">
        <title>Draft genome of the scarab beetle Oryctes borbonicus.</title>
        <authorList>
            <person name="Meyer J.M."/>
            <person name="Markov G.V."/>
            <person name="Baskaran P."/>
            <person name="Herrmann M."/>
            <person name="Sommer R.J."/>
            <person name="Roedelsperger C."/>
        </authorList>
    </citation>
    <scope>NUCLEOTIDE SEQUENCE [LARGE SCALE GENOMIC DNA]</scope>
    <source>
        <strain evidence="4">OB123</strain>
        <tissue evidence="4">Whole animal</tissue>
    </source>
</reference>
<keyword evidence="5" id="KW-1185">Reference proteome</keyword>
<feature type="domain" description="Mediator of RNA polymerase II transcription subunit 25 von Willebrand factor type A" evidence="3">
    <location>
        <begin position="3"/>
        <end position="117"/>
    </location>
</feature>
<comment type="similarity">
    <text evidence="1">Belongs to the Mediator complex subunit 25 family.</text>
</comment>
<evidence type="ECO:0000313" key="4">
    <source>
        <dbReference type="EMBL" id="KRT82219.1"/>
    </source>
</evidence>
<evidence type="ECO:0000256" key="1">
    <source>
        <dbReference type="ARBA" id="ARBA00009102"/>
    </source>
</evidence>
<feature type="non-terminal residue" evidence="4">
    <location>
        <position position="117"/>
    </location>
</feature>
<accession>A0A0T6B4W6</accession>
<dbReference type="GO" id="GO:0016592">
    <property type="term" value="C:mediator complex"/>
    <property type="evidence" value="ECO:0007669"/>
    <property type="project" value="TreeGrafter"/>
</dbReference>
<organism evidence="4 5">
    <name type="scientific">Oryctes borbonicus</name>
    <dbReference type="NCBI Taxonomy" id="1629725"/>
    <lineage>
        <taxon>Eukaryota</taxon>
        <taxon>Metazoa</taxon>
        <taxon>Ecdysozoa</taxon>
        <taxon>Arthropoda</taxon>
        <taxon>Hexapoda</taxon>
        <taxon>Insecta</taxon>
        <taxon>Pterygota</taxon>
        <taxon>Neoptera</taxon>
        <taxon>Endopterygota</taxon>
        <taxon>Coleoptera</taxon>
        <taxon>Polyphaga</taxon>
        <taxon>Scarabaeiformia</taxon>
        <taxon>Scarabaeidae</taxon>
        <taxon>Dynastinae</taxon>
        <taxon>Oryctes</taxon>
    </lineage>
</organism>
<dbReference type="AlphaFoldDB" id="A0A0T6B4W6"/>
<name>A0A0T6B4W6_9SCAR</name>
<dbReference type="GO" id="GO:0045944">
    <property type="term" value="P:positive regulation of transcription by RNA polymerase II"/>
    <property type="evidence" value="ECO:0007669"/>
    <property type="project" value="TreeGrafter"/>
</dbReference>
<dbReference type="GO" id="GO:0005667">
    <property type="term" value="C:transcription regulator complex"/>
    <property type="evidence" value="ECO:0007669"/>
    <property type="project" value="TreeGrafter"/>
</dbReference>
<dbReference type="EMBL" id="LJIG01009868">
    <property type="protein sequence ID" value="KRT82219.1"/>
    <property type="molecule type" value="Genomic_DNA"/>
</dbReference>
<gene>
    <name evidence="4" type="ORF">AMK59_4336</name>
</gene>
<comment type="caution">
    <text evidence="4">The sequence shown here is derived from an EMBL/GenBank/DDBJ whole genome shotgun (WGS) entry which is preliminary data.</text>
</comment>
<dbReference type="Proteomes" id="UP000051574">
    <property type="component" value="Unassembled WGS sequence"/>
</dbReference>
<dbReference type="InterPro" id="IPR021419">
    <property type="entry name" value="Mediator_Med25_VWA"/>
</dbReference>
<evidence type="ECO:0000313" key="5">
    <source>
        <dbReference type="Proteomes" id="UP000051574"/>
    </source>
</evidence>
<dbReference type="PANTHER" id="PTHR12433:SF11">
    <property type="entry name" value="MEDIATOR OF RNA POLYMERASE II TRANSCRIPTION SUBUNIT 25"/>
    <property type="match status" value="1"/>
</dbReference>
<sequence>MQISVLRLIGGKGESRAHIAEGLATALHCFEDLKLKRDANANVQKHCILICNSPPYLLSVMESQTYAGKTAEQLAVILDEKSINLSIISPRKIPSLYKLFEKAGGDLSISQTKNYAK</sequence>
<proteinExistence type="inferred from homology"/>
<dbReference type="Pfam" id="PF11265">
    <property type="entry name" value="Med25_VWA"/>
    <property type="match status" value="1"/>
</dbReference>
<protein>
    <recommendedName>
        <fullName evidence="2">Mediator of RNA polymerase II transcription subunit 25</fullName>
    </recommendedName>
</protein>
<dbReference type="PANTHER" id="PTHR12433">
    <property type="entry name" value="MEDIATOR OF RNA POLYMERASE II TRANSCRIPTION SUBUNIT 25"/>
    <property type="match status" value="1"/>
</dbReference>
<dbReference type="OrthoDB" id="7690434at2759"/>
<evidence type="ECO:0000256" key="2">
    <source>
        <dbReference type="ARBA" id="ARBA00019694"/>
    </source>
</evidence>
<evidence type="ECO:0000259" key="3">
    <source>
        <dbReference type="Pfam" id="PF11265"/>
    </source>
</evidence>